<gene>
    <name evidence="1" type="ORF">QJV27_00115</name>
</gene>
<sequence>MSLSSVAFGKSPLNQCDNQGFLKAQREFENSINQYKKEDVPVHICGTVIAYSEQRRTRSGEHGYFYVNVGSGITIRVVSNLDVMHTPAWPWVKKGDYAEVVGRYYYDNPRRQGIDWTHKGTSHKWPYPGYVLINGIKYD</sequence>
<dbReference type="Pfam" id="PF11948">
    <property type="entry name" value="DUF3465"/>
    <property type="match status" value="1"/>
</dbReference>
<reference evidence="1" key="1">
    <citation type="submission" date="2023-05" db="EMBL/GenBank/DDBJ databases">
        <title>Whole genome sequence of Commensalibacter sp.</title>
        <authorList>
            <person name="Charoenyingcharoen P."/>
            <person name="Yukphan P."/>
        </authorList>
    </citation>
    <scope>NUCLEOTIDE SEQUENCE</scope>
    <source>
        <strain evidence="1">TBRC 16381</strain>
    </source>
</reference>
<accession>A0ABT6PY58</accession>
<comment type="caution">
    <text evidence="1">The sequence shown here is derived from an EMBL/GenBank/DDBJ whole genome shotgun (WGS) entry which is preliminary data.</text>
</comment>
<dbReference type="Proteomes" id="UP001431634">
    <property type="component" value="Unassembled WGS sequence"/>
</dbReference>
<keyword evidence="2" id="KW-1185">Reference proteome</keyword>
<organism evidence="1 2">
    <name type="scientific">Commensalibacter oyaizuii</name>
    <dbReference type="NCBI Taxonomy" id="3043873"/>
    <lineage>
        <taxon>Bacteria</taxon>
        <taxon>Pseudomonadati</taxon>
        <taxon>Pseudomonadota</taxon>
        <taxon>Alphaproteobacteria</taxon>
        <taxon>Acetobacterales</taxon>
        <taxon>Acetobacteraceae</taxon>
    </lineage>
</organism>
<protein>
    <submittedName>
        <fullName evidence="1">DUF3465 domain-containing protein</fullName>
    </submittedName>
</protein>
<dbReference type="InterPro" id="IPR021856">
    <property type="entry name" value="DUF3465"/>
</dbReference>
<proteinExistence type="predicted"/>
<dbReference type="RefSeq" id="WP_281448930.1">
    <property type="nucleotide sequence ID" value="NZ_JASBAO010000001.1"/>
</dbReference>
<dbReference type="EMBL" id="JASBAO010000001">
    <property type="protein sequence ID" value="MDI2089792.1"/>
    <property type="molecule type" value="Genomic_DNA"/>
</dbReference>
<evidence type="ECO:0000313" key="2">
    <source>
        <dbReference type="Proteomes" id="UP001431634"/>
    </source>
</evidence>
<evidence type="ECO:0000313" key="1">
    <source>
        <dbReference type="EMBL" id="MDI2089792.1"/>
    </source>
</evidence>
<name>A0ABT6PY58_9PROT</name>